<dbReference type="GO" id="GO:0016740">
    <property type="term" value="F:transferase activity"/>
    <property type="evidence" value="ECO:0007669"/>
    <property type="project" value="UniProtKB-KW"/>
</dbReference>
<organism evidence="2 3">
    <name type="scientific">Campylobacter jejuni subsp. doylei</name>
    <dbReference type="NCBI Taxonomy" id="32021"/>
    <lineage>
        <taxon>Bacteria</taxon>
        <taxon>Pseudomonadati</taxon>
        <taxon>Campylobacterota</taxon>
        <taxon>Epsilonproteobacteria</taxon>
        <taxon>Campylobacterales</taxon>
        <taxon>Campylobacteraceae</taxon>
        <taxon>Campylobacter</taxon>
    </lineage>
</organism>
<protein>
    <submittedName>
        <fullName evidence="2">SAM-dependent methlyltransferase</fullName>
    </submittedName>
</protein>
<name>A0A448J7N9_CAMJU</name>
<gene>
    <name evidence="2" type="ORF">NCTC11951_00410</name>
</gene>
<dbReference type="Gene3D" id="3.40.50.720">
    <property type="entry name" value="NAD(P)-binding Rossmann-like Domain"/>
    <property type="match status" value="1"/>
</dbReference>
<dbReference type="EMBL" id="LR134359">
    <property type="protein sequence ID" value="VEG60714.1"/>
    <property type="molecule type" value="Genomic_DNA"/>
</dbReference>
<dbReference type="InterPro" id="IPR013691">
    <property type="entry name" value="MeTrfase_14"/>
</dbReference>
<accession>A0A448J7N9</accession>
<sequence length="374" mass="43800">MLECKIRNYCAVSGDAKLEKLSEISYPIFCSCTLDDISNDLIAKEEIVISKEGIIQLRQLIPLEILYKEEHGSGAIGQIWQNHHKEFANFVLTFDPENVLEIGGAHGKLAKHCFDKKQLFWTIVEPNPSEKISNINYIESFFKKEHLMSHNYDTVIHSHIYDPNDFLESISSSMQGGGRMIFSIPNLKRYLENKWVNYLGFEHTILLTEATIEFLLSRHRFKIKAKQYFYDHSIFYCVEKDDNISLSKVILKNEYEENKKLFFQMQEYYNCKIQELNLILKNDKTKNIYLFGAHIFSQYLIYRGLAVDRIKMILDNNPNKHKKRLYGTNLYVDSPEILKEDFNALVVLNAGIYNQEIKKEILKLNNNVEVVECH</sequence>
<evidence type="ECO:0000313" key="2">
    <source>
        <dbReference type="EMBL" id="VEG60714.1"/>
    </source>
</evidence>
<reference evidence="2 3" key="1">
    <citation type="submission" date="2018-12" db="EMBL/GenBank/DDBJ databases">
        <authorList>
            <consortium name="Pathogen Informatics"/>
        </authorList>
    </citation>
    <scope>NUCLEOTIDE SEQUENCE [LARGE SCALE GENOMIC DNA]</scope>
    <source>
        <strain evidence="2 3">NCTC11951</strain>
    </source>
</reference>
<dbReference type="SUPFAM" id="SSF53335">
    <property type="entry name" value="S-adenosyl-L-methionine-dependent methyltransferases"/>
    <property type="match status" value="1"/>
</dbReference>
<proteinExistence type="predicted"/>
<dbReference type="Pfam" id="PF08484">
    <property type="entry name" value="Methyltransf_14"/>
    <property type="match status" value="1"/>
</dbReference>
<keyword evidence="2" id="KW-0808">Transferase</keyword>
<dbReference type="Gene3D" id="3.40.50.150">
    <property type="entry name" value="Vaccinia Virus protein VP39"/>
    <property type="match status" value="1"/>
</dbReference>
<dbReference type="InterPro" id="IPR029063">
    <property type="entry name" value="SAM-dependent_MTases_sf"/>
</dbReference>
<dbReference type="AlphaFoldDB" id="A0A448J7N9"/>
<dbReference type="Proteomes" id="UP000275504">
    <property type="component" value="Chromosome"/>
</dbReference>
<evidence type="ECO:0000313" key="3">
    <source>
        <dbReference type="Proteomes" id="UP000275504"/>
    </source>
</evidence>
<evidence type="ECO:0000259" key="1">
    <source>
        <dbReference type="Pfam" id="PF08484"/>
    </source>
</evidence>
<feature type="domain" description="C-methyltransferase" evidence="1">
    <location>
        <begin position="279"/>
        <end position="360"/>
    </location>
</feature>